<comment type="similarity">
    <text evidence="6">Belongs to the exbB/tolQ family.</text>
</comment>
<evidence type="ECO:0000313" key="10">
    <source>
        <dbReference type="Proteomes" id="UP000560131"/>
    </source>
</evidence>
<dbReference type="InterPro" id="IPR002898">
    <property type="entry name" value="MotA_ExbB_proton_chnl"/>
</dbReference>
<dbReference type="Pfam" id="PF01618">
    <property type="entry name" value="MotA_ExbB"/>
    <property type="match status" value="1"/>
</dbReference>
<keyword evidence="4 7" id="KW-1133">Transmembrane helix</keyword>
<evidence type="ECO:0000313" key="9">
    <source>
        <dbReference type="EMBL" id="MBB5725802.1"/>
    </source>
</evidence>
<dbReference type="PANTHER" id="PTHR30625">
    <property type="entry name" value="PROTEIN TOLQ"/>
    <property type="match status" value="1"/>
</dbReference>
<dbReference type="EMBL" id="JACIJN010000005">
    <property type="protein sequence ID" value="MBB5725802.1"/>
    <property type="molecule type" value="Genomic_DNA"/>
</dbReference>
<dbReference type="PANTHER" id="PTHR30625:SF16">
    <property type="entry name" value="BIOPOLYMER TRANSPORT PROTEIN EXBB"/>
    <property type="match status" value="1"/>
</dbReference>
<protein>
    <submittedName>
        <fullName evidence="9">Biopolymer transport protein ExbB</fullName>
    </submittedName>
</protein>
<gene>
    <name evidence="9" type="ORF">FHS97_001734</name>
</gene>
<keyword evidence="2" id="KW-1003">Cell membrane</keyword>
<sequence>MFRHADAVVQFVMLILVAASFVSWTLCVVKLNAMRESLRGVRGATAQIEQAACLADLRDLDRATTAMAEAARREITSSAALIDDGRVEGAAQRVGERIARIEGAALARLREGLPVFASISSVGPFVGLFGTVWGIMHSFAGIGAAKATSLAVVAPGISEALLATALGLVAAIPATIMYNYLLRRLAANRDALATAATLLAGLAAREMETIAVAAARRTGSA</sequence>
<proteinExistence type="inferred from homology"/>
<comment type="caution">
    <text evidence="9">The sequence shown here is derived from an EMBL/GenBank/DDBJ whole genome shotgun (WGS) entry which is preliminary data.</text>
</comment>
<evidence type="ECO:0000256" key="1">
    <source>
        <dbReference type="ARBA" id="ARBA00004651"/>
    </source>
</evidence>
<evidence type="ECO:0000256" key="2">
    <source>
        <dbReference type="ARBA" id="ARBA00022475"/>
    </source>
</evidence>
<comment type="subcellular location">
    <subcellularLocation>
        <location evidence="1">Cell membrane</location>
        <topology evidence="1">Multi-pass membrane protein</topology>
    </subcellularLocation>
    <subcellularLocation>
        <location evidence="6">Membrane</location>
        <topology evidence="6">Multi-pass membrane protein</topology>
    </subcellularLocation>
</comment>
<evidence type="ECO:0000256" key="7">
    <source>
        <dbReference type="SAM" id="Phobius"/>
    </source>
</evidence>
<accession>A0ABR6N7R2</accession>
<evidence type="ECO:0000256" key="4">
    <source>
        <dbReference type="ARBA" id="ARBA00022989"/>
    </source>
</evidence>
<evidence type="ECO:0000259" key="8">
    <source>
        <dbReference type="Pfam" id="PF01618"/>
    </source>
</evidence>
<feature type="domain" description="MotA/TolQ/ExbB proton channel" evidence="8">
    <location>
        <begin position="87"/>
        <end position="187"/>
    </location>
</feature>
<reference evidence="9 10" key="1">
    <citation type="submission" date="2020-08" db="EMBL/GenBank/DDBJ databases">
        <title>Genomic Encyclopedia of Type Strains, Phase IV (KMG-IV): sequencing the most valuable type-strain genomes for metagenomic binning, comparative biology and taxonomic classification.</title>
        <authorList>
            <person name="Goeker M."/>
        </authorList>
    </citation>
    <scope>NUCLEOTIDE SEQUENCE [LARGE SCALE GENOMIC DNA]</scope>
    <source>
        <strain evidence="9 10">DSM 101535</strain>
    </source>
</reference>
<organism evidence="9 10">
    <name type="scientific">Sphingomonas endophytica</name>
    <dbReference type="NCBI Taxonomy" id="869719"/>
    <lineage>
        <taxon>Bacteria</taxon>
        <taxon>Pseudomonadati</taxon>
        <taxon>Pseudomonadota</taxon>
        <taxon>Alphaproteobacteria</taxon>
        <taxon>Sphingomonadales</taxon>
        <taxon>Sphingomonadaceae</taxon>
        <taxon>Sphingomonas</taxon>
    </lineage>
</organism>
<keyword evidence="6" id="KW-0653">Protein transport</keyword>
<keyword evidence="10" id="KW-1185">Reference proteome</keyword>
<feature type="transmembrane region" description="Helical" evidence="7">
    <location>
        <begin position="12"/>
        <end position="33"/>
    </location>
</feature>
<keyword evidence="6" id="KW-0813">Transport</keyword>
<keyword evidence="3 7" id="KW-0812">Transmembrane</keyword>
<name>A0ABR6N7R2_9SPHN</name>
<feature type="transmembrane region" description="Helical" evidence="7">
    <location>
        <begin position="160"/>
        <end position="181"/>
    </location>
</feature>
<evidence type="ECO:0000256" key="5">
    <source>
        <dbReference type="ARBA" id="ARBA00023136"/>
    </source>
</evidence>
<keyword evidence="5 7" id="KW-0472">Membrane</keyword>
<evidence type="ECO:0000256" key="6">
    <source>
        <dbReference type="RuleBase" id="RU004057"/>
    </source>
</evidence>
<evidence type="ECO:0000256" key="3">
    <source>
        <dbReference type="ARBA" id="ARBA00022692"/>
    </source>
</evidence>
<feature type="transmembrane region" description="Helical" evidence="7">
    <location>
        <begin position="115"/>
        <end position="140"/>
    </location>
</feature>
<dbReference type="Proteomes" id="UP000560131">
    <property type="component" value="Unassembled WGS sequence"/>
</dbReference>
<dbReference type="InterPro" id="IPR050790">
    <property type="entry name" value="ExbB/TolQ_transport"/>
</dbReference>